<evidence type="ECO:0000313" key="2">
    <source>
        <dbReference type="EMBL" id="HJA71938.1"/>
    </source>
</evidence>
<accession>A0A9D2HKL1</accession>
<reference evidence="2" key="1">
    <citation type="journal article" date="2021" name="PeerJ">
        <title>Extensive microbial diversity within the chicken gut microbiome revealed by metagenomics and culture.</title>
        <authorList>
            <person name="Gilroy R."/>
            <person name="Ravi A."/>
            <person name="Getino M."/>
            <person name="Pursley I."/>
            <person name="Horton D.L."/>
            <person name="Alikhan N.F."/>
            <person name="Baker D."/>
            <person name="Gharbi K."/>
            <person name="Hall N."/>
            <person name="Watson M."/>
            <person name="Adriaenssens E.M."/>
            <person name="Foster-Nyarko E."/>
            <person name="Jarju S."/>
            <person name="Secka A."/>
            <person name="Antonio M."/>
            <person name="Oren A."/>
            <person name="Chaudhuri R.R."/>
            <person name="La Ragione R."/>
            <person name="Hildebrand F."/>
            <person name="Pallen M.J."/>
        </authorList>
    </citation>
    <scope>NUCLEOTIDE SEQUENCE</scope>
    <source>
        <strain evidence="2">CHK178-16964</strain>
    </source>
</reference>
<evidence type="ECO:0000313" key="3">
    <source>
        <dbReference type="Proteomes" id="UP000823900"/>
    </source>
</evidence>
<dbReference type="Proteomes" id="UP000823900">
    <property type="component" value="Unassembled WGS sequence"/>
</dbReference>
<keyword evidence="1" id="KW-0472">Membrane</keyword>
<keyword evidence="1" id="KW-0812">Transmembrane</keyword>
<organism evidence="2 3">
    <name type="scientific">Candidatus Lachnoclostridium stercoravium</name>
    <dbReference type="NCBI Taxonomy" id="2838633"/>
    <lineage>
        <taxon>Bacteria</taxon>
        <taxon>Bacillati</taxon>
        <taxon>Bacillota</taxon>
        <taxon>Clostridia</taxon>
        <taxon>Lachnospirales</taxon>
        <taxon>Lachnospiraceae</taxon>
    </lineage>
</organism>
<name>A0A9D2HKL1_9FIRM</name>
<dbReference type="PANTHER" id="PTHR37308">
    <property type="entry name" value="INTEGRAL MEMBRANE PROTEIN"/>
    <property type="match status" value="1"/>
</dbReference>
<feature type="transmembrane region" description="Helical" evidence="1">
    <location>
        <begin position="149"/>
        <end position="174"/>
    </location>
</feature>
<feature type="transmembrane region" description="Helical" evidence="1">
    <location>
        <begin position="270"/>
        <end position="290"/>
    </location>
</feature>
<sequence>MKFIKEIIRGLLIGIAGAAPGVSGGALAVSMGVYDKIIGAVTHITVRPRESLRILFPYALGIGMGMCGLAFIIEILFVRYPFAASMAFIGLILGGAPVVRRKAAAGDNRLLDYSAFLIVFCLMIILTIAEGEHGRGNVDLSLVYSNDLPTWAAAAAGLFCAGLIGAAATVIPGVSGTMLLMMMGYYQPVLSAFNRLQTGLLTGDLLQAAQEQRALLPYGAGMAAGIFLCAHMVERLLKDHESLTYSMILALILSSPIVILRTIPFGTIPAGEMAAGILLAAAGSLAVAGADARDVRES</sequence>
<dbReference type="AlphaFoldDB" id="A0A9D2HKL1"/>
<gene>
    <name evidence="2" type="ORF">IAA07_10275</name>
</gene>
<dbReference type="PANTHER" id="PTHR37308:SF1">
    <property type="entry name" value="POLYPRENYL-PHOSPHATE TRANSPORTER"/>
    <property type="match status" value="1"/>
</dbReference>
<dbReference type="InterPro" id="IPR007163">
    <property type="entry name" value="VCA0040-like"/>
</dbReference>
<feature type="transmembrane region" description="Helical" evidence="1">
    <location>
        <begin position="245"/>
        <end position="263"/>
    </location>
</feature>
<keyword evidence="1" id="KW-1133">Transmembrane helix</keyword>
<dbReference type="Pfam" id="PF04018">
    <property type="entry name" value="VCA0040-like"/>
    <property type="match status" value="1"/>
</dbReference>
<evidence type="ECO:0000256" key="1">
    <source>
        <dbReference type="SAM" id="Phobius"/>
    </source>
</evidence>
<protein>
    <submittedName>
        <fullName evidence="2">DUF368 domain-containing protein</fullName>
    </submittedName>
</protein>
<feature type="transmembrane region" description="Helical" evidence="1">
    <location>
        <begin position="111"/>
        <end position="129"/>
    </location>
</feature>
<feature type="transmembrane region" description="Helical" evidence="1">
    <location>
        <begin position="12"/>
        <end position="34"/>
    </location>
</feature>
<dbReference type="EMBL" id="DWZA01000091">
    <property type="protein sequence ID" value="HJA71938.1"/>
    <property type="molecule type" value="Genomic_DNA"/>
</dbReference>
<feature type="transmembrane region" description="Helical" evidence="1">
    <location>
        <begin position="55"/>
        <end position="76"/>
    </location>
</feature>
<reference evidence="2" key="2">
    <citation type="submission" date="2021-04" db="EMBL/GenBank/DDBJ databases">
        <authorList>
            <person name="Gilroy R."/>
        </authorList>
    </citation>
    <scope>NUCLEOTIDE SEQUENCE</scope>
    <source>
        <strain evidence="2">CHK178-16964</strain>
    </source>
</reference>
<comment type="caution">
    <text evidence="2">The sequence shown here is derived from an EMBL/GenBank/DDBJ whole genome shotgun (WGS) entry which is preliminary data.</text>
</comment>
<proteinExistence type="predicted"/>